<reference evidence="12" key="1">
    <citation type="submission" date="2021-01" db="UniProtKB">
        <authorList>
            <consortium name="EnsemblMetazoa"/>
        </authorList>
    </citation>
    <scope>IDENTIFICATION</scope>
</reference>
<dbReference type="GO" id="GO:0042277">
    <property type="term" value="F:peptide binding"/>
    <property type="evidence" value="ECO:0007669"/>
    <property type="project" value="TreeGrafter"/>
</dbReference>
<evidence type="ECO:0000313" key="12">
    <source>
        <dbReference type="EnsemblMetazoa" id="CLYHEMP015507.1"/>
    </source>
</evidence>
<comment type="subcellular location">
    <subcellularLocation>
        <location evidence="1">Cell membrane</location>
        <topology evidence="1">Multi-pass membrane protein</topology>
    </subcellularLocation>
</comment>
<evidence type="ECO:0000256" key="4">
    <source>
        <dbReference type="ARBA" id="ARBA00022989"/>
    </source>
</evidence>
<dbReference type="SUPFAM" id="SSF81321">
    <property type="entry name" value="Family A G protein-coupled receptor-like"/>
    <property type="match status" value="1"/>
</dbReference>
<feature type="domain" description="G-protein coupled receptors family 1 profile" evidence="11">
    <location>
        <begin position="28"/>
        <end position="284"/>
    </location>
</feature>
<keyword evidence="6 10" id="KW-0472">Membrane</keyword>
<dbReference type="GO" id="GO:0004930">
    <property type="term" value="F:G protein-coupled receptor activity"/>
    <property type="evidence" value="ECO:0007669"/>
    <property type="project" value="UniProtKB-KW"/>
</dbReference>
<feature type="compositionally biased region" description="Basic and acidic residues" evidence="9">
    <location>
        <begin position="395"/>
        <end position="417"/>
    </location>
</feature>
<feature type="transmembrane region" description="Helical" evidence="10">
    <location>
        <begin position="82"/>
        <end position="107"/>
    </location>
</feature>
<keyword evidence="13" id="KW-1185">Reference proteome</keyword>
<feature type="transmembrane region" description="Helical" evidence="10">
    <location>
        <begin position="272"/>
        <end position="291"/>
    </location>
</feature>
<feature type="compositionally biased region" description="Polar residues" evidence="9">
    <location>
        <begin position="342"/>
        <end position="360"/>
    </location>
</feature>
<evidence type="ECO:0000256" key="7">
    <source>
        <dbReference type="ARBA" id="ARBA00023170"/>
    </source>
</evidence>
<evidence type="ECO:0000256" key="1">
    <source>
        <dbReference type="ARBA" id="ARBA00004651"/>
    </source>
</evidence>
<feature type="transmembrane region" description="Helical" evidence="10">
    <location>
        <begin position="128"/>
        <end position="152"/>
    </location>
</feature>
<feature type="region of interest" description="Disordered" evidence="9">
    <location>
        <begin position="336"/>
        <end position="436"/>
    </location>
</feature>
<evidence type="ECO:0000256" key="10">
    <source>
        <dbReference type="SAM" id="Phobius"/>
    </source>
</evidence>
<keyword evidence="5" id="KW-0297">G-protein coupled receptor</keyword>
<protein>
    <recommendedName>
        <fullName evidence="11">G-protein coupled receptors family 1 profile domain-containing protein</fullName>
    </recommendedName>
</protein>
<dbReference type="PANTHER" id="PTHR24229">
    <property type="entry name" value="NEUROPEPTIDES RECEPTOR"/>
    <property type="match status" value="1"/>
</dbReference>
<evidence type="ECO:0000259" key="11">
    <source>
        <dbReference type="PROSITE" id="PS50262"/>
    </source>
</evidence>
<feature type="transmembrane region" description="Helical" evidence="10">
    <location>
        <begin position="233"/>
        <end position="252"/>
    </location>
</feature>
<organism evidence="12 13">
    <name type="scientific">Clytia hemisphaerica</name>
    <dbReference type="NCBI Taxonomy" id="252671"/>
    <lineage>
        <taxon>Eukaryota</taxon>
        <taxon>Metazoa</taxon>
        <taxon>Cnidaria</taxon>
        <taxon>Hydrozoa</taxon>
        <taxon>Hydroidolina</taxon>
        <taxon>Leptothecata</taxon>
        <taxon>Obeliida</taxon>
        <taxon>Clytiidae</taxon>
        <taxon>Clytia</taxon>
    </lineage>
</organism>
<dbReference type="GO" id="GO:0043005">
    <property type="term" value="C:neuron projection"/>
    <property type="evidence" value="ECO:0007669"/>
    <property type="project" value="TreeGrafter"/>
</dbReference>
<dbReference type="EnsemblMetazoa" id="CLYHEMT015507.1">
    <property type="protein sequence ID" value="CLYHEMP015507.1"/>
    <property type="gene ID" value="CLYHEMG015507"/>
</dbReference>
<keyword evidence="7" id="KW-0675">Receptor</keyword>
<dbReference type="PROSITE" id="PS50262">
    <property type="entry name" value="G_PROTEIN_RECEP_F1_2"/>
    <property type="match status" value="1"/>
</dbReference>
<feature type="transmembrane region" description="Helical" evidence="10">
    <location>
        <begin position="172"/>
        <end position="193"/>
    </location>
</feature>
<accession>A0A7M5WZX8</accession>
<evidence type="ECO:0000313" key="13">
    <source>
        <dbReference type="Proteomes" id="UP000594262"/>
    </source>
</evidence>
<dbReference type="Proteomes" id="UP000594262">
    <property type="component" value="Unplaced"/>
</dbReference>
<sequence length="521" mass="59479">MMENRLSEGMKAAELVGFGLTALAGFILNAIVILAVVYVPKPYICTKISLHLAISNIIGSILVTLLQGFGDSWLTEHDACKPFLFLKSFWCISCILMTSFLVYEGFFKIRHRLESLKKDKEIEPENCLSLKFTISLLWLSSSAVALMTFLLISMSKKSLCISYQHSRRDLVSFYYGFMIILPLLLMAVMNIIYKRKCSQHRNSIGTYNKAVAGKRIIQRDFHYMKSSFRLAQVLQITWVPHAIYLFCLTEWFVDNFSFGEIAYHMLKFLQWLMYFSCVLQPVALIFVNYQIKLVVLAKIKISSLNICGSESKNNDFVQCGSEKSTSTKMSIVNLDQEEGGVENSSENTLNKNNEPYSPSQKRVVMFHNASSEENEEHSSTNNDIEEGAGENEEQSDQHQEWYIDGATRQEADNITRDDGDDSYSEDDEDEDDTEERHRFQHLNCKSSFNNIHDALEASSDIQPHSFSNFFNPGESESSRKSKYMISEDSNGYMQRPVPNVEKMFSFNLDNEEGRGTACSNV</sequence>
<feature type="compositionally biased region" description="Acidic residues" evidence="9">
    <location>
        <begin position="383"/>
        <end position="394"/>
    </location>
</feature>
<dbReference type="GO" id="GO:0005886">
    <property type="term" value="C:plasma membrane"/>
    <property type="evidence" value="ECO:0007669"/>
    <property type="project" value="UniProtKB-SubCell"/>
</dbReference>
<dbReference type="AlphaFoldDB" id="A0A7M5WZX8"/>
<keyword evidence="4 10" id="KW-1133">Transmembrane helix</keyword>
<name>A0A7M5WZX8_9CNID</name>
<feature type="transmembrane region" description="Helical" evidence="10">
    <location>
        <begin position="15"/>
        <end position="38"/>
    </location>
</feature>
<keyword evidence="3 10" id="KW-0812">Transmembrane</keyword>
<evidence type="ECO:0000256" key="2">
    <source>
        <dbReference type="ARBA" id="ARBA00022475"/>
    </source>
</evidence>
<evidence type="ECO:0000256" key="6">
    <source>
        <dbReference type="ARBA" id="ARBA00023136"/>
    </source>
</evidence>
<keyword evidence="8" id="KW-0807">Transducer</keyword>
<evidence type="ECO:0000256" key="3">
    <source>
        <dbReference type="ARBA" id="ARBA00022692"/>
    </source>
</evidence>
<evidence type="ECO:0000256" key="9">
    <source>
        <dbReference type="SAM" id="MobiDB-lite"/>
    </source>
</evidence>
<evidence type="ECO:0000256" key="5">
    <source>
        <dbReference type="ARBA" id="ARBA00023040"/>
    </source>
</evidence>
<dbReference type="Gene3D" id="1.20.1070.10">
    <property type="entry name" value="Rhodopsin 7-helix transmembrane proteins"/>
    <property type="match status" value="1"/>
</dbReference>
<feature type="compositionally biased region" description="Acidic residues" evidence="9">
    <location>
        <begin position="418"/>
        <end position="433"/>
    </location>
</feature>
<feature type="transmembrane region" description="Helical" evidence="10">
    <location>
        <begin position="50"/>
        <end position="70"/>
    </location>
</feature>
<evidence type="ECO:0000256" key="8">
    <source>
        <dbReference type="ARBA" id="ARBA00023224"/>
    </source>
</evidence>
<keyword evidence="2" id="KW-1003">Cell membrane</keyword>
<proteinExistence type="predicted"/>
<dbReference type="PANTHER" id="PTHR24229:SF40">
    <property type="entry name" value="ALLATOSTATIN C RECEPTOR 1-RELATED"/>
    <property type="match status" value="1"/>
</dbReference>
<dbReference type="InterPro" id="IPR017452">
    <property type="entry name" value="GPCR_Rhodpsn_7TM"/>
</dbReference>